<proteinExistence type="predicted"/>
<gene>
    <name evidence="1" type="ORF">H9Q13_13295</name>
</gene>
<protein>
    <submittedName>
        <fullName evidence="1">Uncharacterized protein</fullName>
    </submittedName>
</protein>
<dbReference type="Proteomes" id="UP000625551">
    <property type="component" value="Unassembled WGS sequence"/>
</dbReference>
<reference evidence="1 2" key="1">
    <citation type="submission" date="2020-09" db="EMBL/GenBank/DDBJ databases">
        <title>Genome sequencing and assembly of Pontibacter sp.</title>
        <authorList>
            <person name="Chhetri G."/>
        </authorList>
    </citation>
    <scope>NUCLEOTIDE SEQUENCE [LARGE SCALE GENOMIC DNA]</scope>
    <source>
        <strain evidence="1 2">JH31</strain>
    </source>
</reference>
<keyword evidence="2" id="KW-1185">Reference proteome</keyword>
<sequence length="93" mass="11180">MLTLAKPYFLFPKYIKVFSEKKGQWQTLTVEVEELWHKLDRNAIDKSEVWEIYTDIRKRMADLDQTPEDIIFFKHGSLHKEAETTCNNYLNKI</sequence>
<name>A0ABR7XIL6_9BACT</name>
<organism evidence="1 2">
    <name type="scientific">Pontibacter aquaedesilientis</name>
    <dbReference type="NCBI Taxonomy" id="2766980"/>
    <lineage>
        <taxon>Bacteria</taxon>
        <taxon>Pseudomonadati</taxon>
        <taxon>Bacteroidota</taxon>
        <taxon>Cytophagia</taxon>
        <taxon>Cytophagales</taxon>
        <taxon>Hymenobacteraceae</taxon>
        <taxon>Pontibacter</taxon>
    </lineage>
</organism>
<comment type="caution">
    <text evidence="1">The sequence shown here is derived from an EMBL/GenBank/DDBJ whole genome shotgun (WGS) entry which is preliminary data.</text>
</comment>
<evidence type="ECO:0000313" key="2">
    <source>
        <dbReference type="Proteomes" id="UP000625551"/>
    </source>
</evidence>
<accession>A0ABR7XIL6</accession>
<dbReference type="EMBL" id="JACXAJ010000006">
    <property type="protein sequence ID" value="MBD1398144.1"/>
    <property type="molecule type" value="Genomic_DNA"/>
</dbReference>
<evidence type="ECO:0000313" key="1">
    <source>
        <dbReference type="EMBL" id="MBD1398144.1"/>
    </source>
</evidence>